<sequence>MFNAMAVTQNNPASMAISKQAQRKVSRRSHQKSRLGCSNCKRRHIKCDELRPQCINCMNHSVICEYSPSTSLDMQPLSARASQSSLSAKSERLINWIFVPSEYQSTTKPPIPDSITKSVSWTSTGAQSSPSPSSNLPSPSPSSSQPTPTPTTFDFYDFTLHHHYLTSTCYTLAEDDGSLHFWRDEAPKLAITHPFILHLILALAGLHKARINSDHALSHREENGSLLVNKADHHSAIGLSELLSRVGHIQPDNIQAVWVGATILCFLPMARGPRPGDYLFFSVGTDHESMAEWPSLVRGVKTLSGISGDIKPRGKKNTPSPVNEGGKALGMDYRGSLEALRERILLPGQGREEVNGRDLRDCYFNAIDMLERMLDEMCGERQDEGECNIGRLAMIIYDWICCFEDGLDAFQRKEPVALILLSYFLVLMKLHDGVWFARGWAEHIMGGIEEGLGQDDRRWLHWPMEEIGMHNDAGSKAGTIIAPSNPINNFSFRMVALVHPCSNSIVRYTLRMYIKRTENTIAENKPITIGMCALPRRYGTSRQNTRQAKSAPRATKTVIATSWKMMPPTMMWVPVDWELEEEEVSLVLNELVLEDESPPPPPDEAIPPPVAWTTKEIISQVQKIQRCAPVLAMGYPTYDEGSSGVVKIPKHPSENTEHHQVRNHTIWTAWPSIEAPKRATKVEAAASEGT</sequence>
<proteinExistence type="predicted"/>
<keyword evidence="2" id="KW-0238">DNA-binding</keyword>
<organism evidence="7 8">
    <name type="scientific">Aspergillus niger</name>
    <dbReference type="NCBI Taxonomy" id="5061"/>
    <lineage>
        <taxon>Eukaryota</taxon>
        <taxon>Fungi</taxon>
        <taxon>Dikarya</taxon>
        <taxon>Ascomycota</taxon>
        <taxon>Pezizomycotina</taxon>
        <taxon>Eurotiomycetes</taxon>
        <taxon>Eurotiomycetidae</taxon>
        <taxon>Eurotiales</taxon>
        <taxon>Aspergillaceae</taxon>
        <taxon>Aspergillus</taxon>
        <taxon>Aspergillus subgen. Circumdati</taxon>
    </lineage>
</organism>
<feature type="domain" description="Zn(2)-C6 fungal-type" evidence="6">
    <location>
        <begin position="36"/>
        <end position="66"/>
    </location>
</feature>
<name>A0A9W6ADB4_ASPNG</name>
<dbReference type="GO" id="GO:0003677">
    <property type="term" value="F:DNA binding"/>
    <property type="evidence" value="ECO:0007669"/>
    <property type="project" value="UniProtKB-KW"/>
</dbReference>
<dbReference type="PANTHER" id="PTHR47657">
    <property type="entry name" value="STEROL REGULATORY ELEMENT-BINDING PROTEIN ECM22"/>
    <property type="match status" value="1"/>
</dbReference>
<dbReference type="SMART" id="SM00066">
    <property type="entry name" value="GAL4"/>
    <property type="match status" value="1"/>
</dbReference>
<dbReference type="GO" id="GO:0008270">
    <property type="term" value="F:zinc ion binding"/>
    <property type="evidence" value="ECO:0007669"/>
    <property type="project" value="InterPro"/>
</dbReference>
<evidence type="ECO:0000259" key="6">
    <source>
        <dbReference type="PROSITE" id="PS50048"/>
    </source>
</evidence>
<feature type="region of interest" description="Disordered" evidence="5">
    <location>
        <begin position="1"/>
        <end position="30"/>
    </location>
</feature>
<reference evidence="7" key="1">
    <citation type="submission" date="2022-07" db="EMBL/GenBank/DDBJ databases">
        <title>Taxonomy of Aspergillus series Nigri: significant species reduction supported by multi-species coalescent approaches.</title>
        <authorList>
            <person name="Bian C."/>
            <person name="Kusuya Y."/>
            <person name="Sklenar F."/>
            <person name="D'hooge E."/>
            <person name="Yaguchi T."/>
            <person name="Takahashi H."/>
            <person name="Hubka V."/>
        </authorList>
    </citation>
    <scope>NUCLEOTIDE SEQUENCE</scope>
    <source>
        <strain evidence="7">IFM 63604</strain>
    </source>
</reference>
<evidence type="ECO:0000256" key="1">
    <source>
        <dbReference type="ARBA" id="ARBA00023015"/>
    </source>
</evidence>
<protein>
    <recommendedName>
        <fullName evidence="6">Zn(2)-C6 fungal-type domain-containing protein</fullName>
    </recommendedName>
</protein>
<evidence type="ECO:0000313" key="8">
    <source>
        <dbReference type="Proteomes" id="UP001144191"/>
    </source>
</evidence>
<feature type="compositionally biased region" description="Low complexity" evidence="5">
    <location>
        <begin position="122"/>
        <end position="148"/>
    </location>
</feature>
<dbReference type="PROSITE" id="PS50048">
    <property type="entry name" value="ZN2_CY6_FUNGAL_2"/>
    <property type="match status" value="1"/>
</dbReference>
<dbReference type="PROSITE" id="PS00463">
    <property type="entry name" value="ZN2_CY6_FUNGAL_1"/>
    <property type="match status" value="1"/>
</dbReference>
<dbReference type="CDD" id="cd00067">
    <property type="entry name" value="GAL4"/>
    <property type="match status" value="1"/>
</dbReference>
<keyword evidence="3" id="KW-0804">Transcription</keyword>
<dbReference type="AlphaFoldDB" id="A0A9W6ADB4"/>
<dbReference type="InterPro" id="IPR036864">
    <property type="entry name" value="Zn2-C6_fun-type_DNA-bd_sf"/>
</dbReference>
<dbReference type="PANTHER" id="PTHR47657:SF13">
    <property type="entry name" value="ZN(2)-C6 FUNGAL-TYPE DOMAIN-CONTAINING PROTEIN-RELATED"/>
    <property type="match status" value="1"/>
</dbReference>
<evidence type="ECO:0000256" key="4">
    <source>
        <dbReference type="ARBA" id="ARBA00023242"/>
    </source>
</evidence>
<dbReference type="Proteomes" id="UP001144191">
    <property type="component" value="Unassembled WGS sequence"/>
</dbReference>
<feature type="compositionally biased region" description="Basic residues" evidence="5">
    <location>
        <begin position="21"/>
        <end position="30"/>
    </location>
</feature>
<dbReference type="Gene3D" id="4.10.240.10">
    <property type="entry name" value="Zn(2)-C6 fungal-type DNA-binding domain"/>
    <property type="match status" value="1"/>
</dbReference>
<feature type="region of interest" description="Disordered" evidence="5">
    <location>
        <begin position="105"/>
        <end position="148"/>
    </location>
</feature>
<keyword evidence="1" id="KW-0805">Transcription regulation</keyword>
<evidence type="ECO:0000313" key="7">
    <source>
        <dbReference type="EMBL" id="GLA55231.1"/>
    </source>
</evidence>
<evidence type="ECO:0000256" key="5">
    <source>
        <dbReference type="SAM" id="MobiDB-lite"/>
    </source>
</evidence>
<dbReference type="EMBL" id="BRPB01000126">
    <property type="protein sequence ID" value="GLA55231.1"/>
    <property type="molecule type" value="Genomic_DNA"/>
</dbReference>
<comment type="caution">
    <text evidence="7">The sequence shown here is derived from an EMBL/GenBank/DDBJ whole genome shotgun (WGS) entry which is preliminary data.</text>
</comment>
<evidence type="ECO:0000256" key="2">
    <source>
        <dbReference type="ARBA" id="ARBA00023125"/>
    </source>
</evidence>
<dbReference type="InterPro" id="IPR001138">
    <property type="entry name" value="Zn2Cys6_DnaBD"/>
</dbReference>
<dbReference type="Pfam" id="PF00172">
    <property type="entry name" value="Zn_clus"/>
    <property type="match status" value="1"/>
</dbReference>
<keyword evidence="4" id="KW-0539">Nucleus</keyword>
<accession>A0A9W6ADB4</accession>
<feature type="compositionally biased region" description="Polar residues" evidence="5">
    <location>
        <begin position="1"/>
        <end position="20"/>
    </location>
</feature>
<dbReference type="GO" id="GO:0000981">
    <property type="term" value="F:DNA-binding transcription factor activity, RNA polymerase II-specific"/>
    <property type="evidence" value="ECO:0007669"/>
    <property type="project" value="InterPro"/>
</dbReference>
<evidence type="ECO:0000256" key="3">
    <source>
        <dbReference type="ARBA" id="ARBA00023163"/>
    </source>
</evidence>
<dbReference type="GO" id="GO:0009893">
    <property type="term" value="P:positive regulation of metabolic process"/>
    <property type="evidence" value="ECO:0007669"/>
    <property type="project" value="UniProtKB-ARBA"/>
</dbReference>
<dbReference type="SUPFAM" id="SSF57701">
    <property type="entry name" value="Zn2/Cys6 DNA-binding domain"/>
    <property type="match status" value="1"/>
</dbReference>
<dbReference type="InterPro" id="IPR052400">
    <property type="entry name" value="Zn2-C6_fungal_TF"/>
</dbReference>
<gene>
    <name evidence="7" type="ORF">AnigIFM63604_001720</name>
</gene>